<name>A0ABV0JA55_9CYAN</name>
<dbReference type="Proteomes" id="UP001464891">
    <property type="component" value="Unassembled WGS sequence"/>
</dbReference>
<organism evidence="1 2">
    <name type="scientific">Trichocoleus desertorum GB2-A4</name>
    <dbReference type="NCBI Taxonomy" id="2933944"/>
    <lineage>
        <taxon>Bacteria</taxon>
        <taxon>Bacillati</taxon>
        <taxon>Cyanobacteriota</taxon>
        <taxon>Cyanophyceae</taxon>
        <taxon>Leptolyngbyales</taxon>
        <taxon>Trichocoleusaceae</taxon>
        <taxon>Trichocoleus</taxon>
    </lineage>
</organism>
<accession>A0ABV0JA55</accession>
<keyword evidence="2" id="KW-1185">Reference proteome</keyword>
<dbReference type="EMBL" id="JAMPKM010000010">
    <property type="protein sequence ID" value="MEP0818655.1"/>
    <property type="molecule type" value="Genomic_DNA"/>
</dbReference>
<sequence length="245" mass="28452">MVTTDISKSTQLNMELDARRILEILQDKGVENLYHANTVQTACTFLQSGRLMARGVVKEMGLHQTSQNSDKIDKKYNIWFDLFLDSVDIHDRIKRRNEYGPALFVFDLEALEQDWLPSLWVTKSNPIQWKDNERLTDRYFSSEDEFKQEHRYGEFKQMLVLRHCGGILPLDPYLKKVYLDNPQKKLGTVDLYSQAVGALKVSARISGMKNLIIQPYPCKPKCSCVSEYEKLSKSKLKKFFAPNFV</sequence>
<gene>
    <name evidence="1" type="ORF">NC998_16265</name>
</gene>
<protein>
    <submittedName>
        <fullName evidence="1">Uncharacterized protein</fullName>
    </submittedName>
</protein>
<proteinExistence type="predicted"/>
<dbReference type="RefSeq" id="WP_190433071.1">
    <property type="nucleotide sequence ID" value="NZ_JAMPKM010000010.1"/>
</dbReference>
<comment type="caution">
    <text evidence="1">The sequence shown here is derived from an EMBL/GenBank/DDBJ whole genome shotgun (WGS) entry which is preliminary data.</text>
</comment>
<reference evidence="1 2" key="1">
    <citation type="submission" date="2022-04" db="EMBL/GenBank/DDBJ databases">
        <title>Positive selection, recombination, and allopatry shape intraspecific diversity of widespread and dominant cyanobacteria.</title>
        <authorList>
            <person name="Wei J."/>
            <person name="Shu W."/>
            <person name="Hu C."/>
        </authorList>
    </citation>
    <scope>NUCLEOTIDE SEQUENCE [LARGE SCALE GENOMIC DNA]</scope>
    <source>
        <strain evidence="1 2">GB2-A4</strain>
    </source>
</reference>
<evidence type="ECO:0000313" key="1">
    <source>
        <dbReference type="EMBL" id="MEP0818655.1"/>
    </source>
</evidence>
<evidence type="ECO:0000313" key="2">
    <source>
        <dbReference type="Proteomes" id="UP001464891"/>
    </source>
</evidence>